<evidence type="ECO:0000313" key="1">
    <source>
        <dbReference type="EMBL" id="KAL3680280.1"/>
    </source>
</evidence>
<name>A0ABD3GM28_9MARC</name>
<evidence type="ECO:0000313" key="2">
    <source>
        <dbReference type="Proteomes" id="UP001633002"/>
    </source>
</evidence>
<dbReference type="AlphaFoldDB" id="A0ABD3GM28"/>
<organism evidence="1 2">
    <name type="scientific">Riccia sorocarpa</name>
    <dbReference type="NCBI Taxonomy" id="122646"/>
    <lineage>
        <taxon>Eukaryota</taxon>
        <taxon>Viridiplantae</taxon>
        <taxon>Streptophyta</taxon>
        <taxon>Embryophyta</taxon>
        <taxon>Marchantiophyta</taxon>
        <taxon>Marchantiopsida</taxon>
        <taxon>Marchantiidae</taxon>
        <taxon>Marchantiales</taxon>
        <taxon>Ricciaceae</taxon>
        <taxon>Riccia</taxon>
    </lineage>
</organism>
<proteinExistence type="predicted"/>
<keyword evidence="2" id="KW-1185">Reference proteome</keyword>
<gene>
    <name evidence="1" type="ORF">R1sor_023236</name>
</gene>
<dbReference type="EMBL" id="JBJQOH010000007">
    <property type="protein sequence ID" value="KAL3680280.1"/>
    <property type="molecule type" value="Genomic_DNA"/>
</dbReference>
<protein>
    <submittedName>
        <fullName evidence="1">Uncharacterized protein</fullName>
    </submittedName>
</protein>
<sequence length="157" mass="17132">MVASGSARERPRIEFDSRLYLDDSIKARLSQDEIGALNTILDDGSIWSNPDDPALMVMFIYPDDTHAALALLVSPVAQGPDPTASVALRTWVIQQAALLPDFNPGRNQVGTLAAFHHLTAYEAVLMMTRFWLNIPWVAAIGASETEEGHVGTVLMIT</sequence>
<dbReference type="Proteomes" id="UP001633002">
    <property type="component" value="Unassembled WGS sequence"/>
</dbReference>
<reference evidence="1 2" key="1">
    <citation type="submission" date="2024-09" db="EMBL/GenBank/DDBJ databases">
        <title>Chromosome-scale assembly of Riccia sorocarpa.</title>
        <authorList>
            <person name="Paukszto L."/>
        </authorList>
    </citation>
    <scope>NUCLEOTIDE SEQUENCE [LARGE SCALE GENOMIC DNA]</scope>
    <source>
        <strain evidence="1">LP-2024</strain>
        <tissue evidence="1">Aerial parts of the thallus</tissue>
    </source>
</reference>
<accession>A0ABD3GM28</accession>
<comment type="caution">
    <text evidence="1">The sequence shown here is derived from an EMBL/GenBank/DDBJ whole genome shotgun (WGS) entry which is preliminary data.</text>
</comment>